<dbReference type="Gene3D" id="1.20.1560.10">
    <property type="entry name" value="ABC transporter type 1, transmembrane domain"/>
    <property type="match status" value="1"/>
</dbReference>
<feature type="transmembrane region" description="Helical" evidence="8">
    <location>
        <begin position="12"/>
        <end position="31"/>
    </location>
</feature>
<feature type="transmembrane region" description="Helical" evidence="8">
    <location>
        <begin position="277"/>
        <end position="295"/>
    </location>
</feature>
<keyword evidence="5 8" id="KW-1133">Transmembrane helix</keyword>
<dbReference type="EMBL" id="JBCITK010000001">
    <property type="protein sequence ID" value="MEN0642011.1"/>
    <property type="molecule type" value="Genomic_DNA"/>
</dbReference>
<dbReference type="InterPro" id="IPR027417">
    <property type="entry name" value="P-loop_NTPase"/>
</dbReference>
<gene>
    <name evidence="11" type="ORF">MKY91_02395</name>
</gene>
<evidence type="ECO:0000256" key="6">
    <source>
        <dbReference type="ARBA" id="ARBA00023136"/>
    </source>
</evidence>
<feature type="transmembrane region" description="Helical" evidence="8">
    <location>
        <begin position="51"/>
        <end position="75"/>
    </location>
</feature>
<dbReference type="GO" id="GO:0005524">
    <property type="term" value="F:ATP binding"/>
    <property type="evidence" value="ECO:0007669"/>
    <property type="project" value="UniProtKB-KW"/>
</dbReference>
<proteinExistence type="predicted"/>
<evidence type="ECO:0000313" key="11">
    <source>
        <dbReference type="EMBL" id="MEN0642011.1"/>
    </source>
</evidence>
<dbReference type="InterPro" id="IPR003439">
    <property type="entry name" value="ABC_transporter-like_ATP-bd"/>
</dbReference>
<feature type="transmembrane region" description="Helical" evidence="8">
    <location>
        <begin position="132"/>
        <end position="150"/>
    </location>
</feature>
<dbReference type="PROSITE" id="PS50929">
    <property type="entry name" value="ABC_TM1F"/>
    <property type="match status" value="1"/>
</dbReference>
<evidence type="ECO:0000256" key="2">
    <source>
        <dbReference type="ARBA" id="ARBA00022692"/>
    </source>
</evidence>
<dbReference type="PANTHER" id="PTHR43394:SF1">
    <property type="entry name" value="ATP-BINDING CASSETTE SUB-FAMILY B MEMBER 10, MITOCHONDRIAL"/>
    <property type="match status" value="1"/>
</dbReference>
<evidence type="ECO:0000256" key="1">
    <source>
        <dbReference type="ARBA" id="ARBA00004651"/>
    </source>
</evidence>
<comment type="caution">
    <text evidence="11">The sequence shown here is derived from an EMBL/GenBank/DDBJ whole genome shotgun (WGS) entry which is preliminary data.</text>
</comment>
<dbReference type="SUPFAM" id="SSF52540">
    <property type="entry name" value="P-loop containing nucleoside triphosphate hydrolases"/>
    <property type="match status" value="1"/>
</dbReference>
<evidence type="ECO:0000256" key="5">
    <source>
        <dbReference type="ARBA" id="ARBA00022989"/>
    </source>
</evidence>
<dbReference type="PROSITE" id="PS00211">
    <property type="entry name" value="ABC_TRANSPORTER_1"/>
    <property type="match status" value="1"/>
</dbReference>
<keyword evidence="4 11" id="KW-0067">ATP-binding</keyword>
<dbReference type="InterPro" id="IPR017871">
    <property type="entry name" value="ABC_transporter-like_CS"/>
</dbReference>
<feature type="domain" description="ABC transporter" evidence="9">
    <location>
        <begin position="331"/>
        <end position="564"/>
    </location>
</feature>
<keyword evidence="2 8" id="KW-0812">Transmembrane</keyword>
<keyword evidence="3" id="KW-0547">Nucleotide-binding</keyword>
<dbReference type="InterPro" id="IPR011527">
    <property type="entry name" value="ABC1_TM_dom"/>
</dbReference>
<dbReference type="InterPro" id="IPR003593">
    <property type="entry name" value="AAA+_ATPase"/>
</dbReference>
<dbReference type="InterPro" id="IPR039421">
    <property type="entry name" value="Type_1_exporter"/>
</dbReference>
<reference evidence="11 12" key="1">
    <citation type="submission" date="2024-03" db="EMBL/GenBank/DDBJ databases">
        <title>Bacilli Hybrid Assemblies.</title>
        <authorList>
            <person name="Kovac J."/>
        </authorList>
    </citation>
    <scope>NUCLEOTIDE SEQUENCE [LARGE SCALE GENOMIC DNA]</scope>
    <source>
        <strain evidence="11 12">FSL R7-0666</strain>
    </source>
</reference>
<evidence type="ECO:0000256" key="4">
    <source>
        <dbReference type="ARBA" id="ARBA00022840"/>
    </source>
</evidence>
<feature type="transmembrane region" description="Helical" evidence="8">
    <location>
        <begin position="234"/>
        <end position="257"/>
    </location>
</feature>
<dbReference type="CDD" id="cd18548">
    <property type="entry name" value="ABC_6TM_Tm287_like"/>
    <property type="match status" value="1"/>
</dbReference>
<keyword evidence="6 8" id="KW-0472">Membrane</keyword>
<evidence type="ECO:0000259" key="10">
    <source>
        <dbReference type="PROSITE" id="PS50929"/>
    </source>
</evidence>
<dbReference type="PANTHER" id="PTHR43394">
    <property type="entry name" value="ATP-DEPENDENT PERMEASE MDL1, MITOCHONDRIAL"/>
    <property type="match status" value="1"/>
</dbReference>
<dbReference type="Gene3D" id="3.40.50.300">
    <property type="entry name" value="P-loop containing nucleotide triphosphate hydrolases"/>
    <property type="match status" value="1"/>
</dbReference>
<dbReference type="Proteomes" id="UP001418796">
    <property type="component" value="Unassembled WGS sequence"/>
</dbReference>
<keyword evidence="7" id="KW-0175">Coiled coil</keyword>
<feature type="coiled-coil region" evidence="7">
    <location>
        <begin position="295"/>
        <end position="322"/>
    </location>
</feature>
<comment type="subcellular location">
    <subcellularLocation>
        <location evidence="1">Cell membrane</location>
        <topology evidence="1">Multi-pass membrane protein</topology>
    </subcellularLocation>
</comment>
<feature type="transmembrane region" description="Helical" evidence="8">
    <location>
        <begin position="156"/>
        <end position="173"/>
    </location>
</feature>
<evidence type="ECO:0000256" key="8">
    <source>
        <dbReference type="SAM" id="Phobius"/>
    </source>
</evidence>
<evidence type="ECO:0000313" key="12">
    <source>
        <dbReference type="Proteomes" id="UP001418796"/>
    </source>
</evidence>
<keyword evidence="12" id="KW-1185">Reference proteome</keyword>
<accession>A0ABU9VGF8</accession>
<feature type="domain" description="ABC transmembrane type-1" evidence="10">
    <location>
        <begin position="16"/>
        <end position="297"/>
    </location>
</feature>
<protein>
    <submittedName>
        <fullName evidence="11">ABC transporter ATP-binding protein</fullName>
    </submittedName>
</protein>
<evidence type="ECO:0000256" key="7">
    <source>
        <dbReference type="SAM" id="Coils"/>
    </source>
</evidence>
<dbReference type="InterPro" id="IPR036640">
    <property type="entry name" value="ABC1_TM_sf"/>
</dbReference>
<dbReference type="Pfam" id="PF00005">
    <property type="entry name" value="ABC_tran"/>
    <property type="match status" value="1"/>
</dbReference>
<dbReference type="SMART" id="SM00382">
    <property type="entry name" value="AAA"/>
    <property type="match status" value="1"/>
</dbReference>
<sequence length="570" mass="63856">MGIFVFLKKYKAMVGISIVLVLMELSVELFHPYLLARMIDDGIMQGDMETVVFWGIIMMGLTLLAFGAGVLNSFFATHAGQSTGYDIREQVYKRIQYSSFDRLKQFATSSLIMRLTNDVTQIQNSIVMTLRFMLRPPLVIIGALAMALLINVRLALVLVIVIPVVIMLVGWVFKKGSKQFSLVQTRLDGVNHVMRENLIGFKLVKAFVRRTTEASRFLNVNKSLRDKLISSLRLIELTQPMLLLLMNGSILLILWFGSESIPTGAIPVGDVVAVVNYVLRISAALSSIPLVIMTFSRAKASSERLTEVLDSLEEEKTDEDQAISKQMKGSIQFQDVTFSYEEKEVPDLEEISFQVQSGQRVAIMGATGSGKSALFQLIPRLYRPKSGEIRIDEQPLESFNVVHMRRQISYVAQETFLFSGSIRENICWGKPDATDEEMIQAAKDAQIHDVIMTLPNQYDAAVSQRGSNLSGGQKQRIAIARALIRNPRILLLDDSTSALDTKTEQRFLHALKQYECTTLMITQKVSTAMTSDYIVIIDQGQIVAQGSHQELKQKSNFYQAMLASQQKDAI</sequence>
<dbReference type="SUPFAM" id="SSF90123">
    <property type="entry name" value="ABC transporter transmembrane region"/>
    <property type="match status" value="1"/>
</dbReference>
<evidence type="ECO:0000256" key="3">
    <source>
        <dbReference type="ARBA" id="ARBA00022741"/>
    </source>
</evidence>
<organism evidence="11 12">
    <name type="scientific">Alkalicoccobacillus gibsonii</name>
    <dbReference type="NCBI Taxonomy" id="79881"/>
    <lineage>
        <taxon>Bacteria</taxon>
        <taxon>Bacillati</taxon>
        <taxon>Bacillota</taxon>
        <taxon>Bacilli</taxon>
        <taxon>Bacillales</taxon>
        <taxon>Bacillaceae</taxon>
        <taxon>Alkalicoccobacillus</taxon>
    </lineage>
</organism>
<name>A0ABU9VGF8_9BACI</name>
<evidence type="ECO:0000259" key="9">
    <source>
        <dbReference type="PROSITE" id="PS50893"/>
    </source>
</evidence>
<dbReference type="Pfam" id="PF00664">
    <property type="entry name" value="ABC_membrane"/>
    <property type="match status" value="1"/>
</dbReference>
<dbReference type="PROSITE" id="PS50893">
    <property type="entry name" value="ABC_TRANSPORTER_2"/>
    <property type="match status" value="1"/>
</dbReference>